<evidence type="ECO:0000256" key="2">
    <source>
        <dbReference type="SAM" id="MobiDB-lite"/>
    </source>
</evidence>
<dbReference type="InterPro" id="IPR056909">
    <property type="entry name" value="SU10_portal"/>
</dbReference>
<gene>
    <name evidence="3" type="ORF">VOWphi5012_010</name>
</gene>
<feature type="region of interest" description="Disordered" evidence="2">
    <location>
        <begin position="648"/>
        <end position="684"/>
    </location>
</feature>
<sequence length="684" mass="77147">MTDYSKKPTLDELKKNFIGAEYLHATQCEKIDSWLDLMFITNGEKFQGKPNKSKVQPKVVRQQAEWRYAVLSEPLLSTEDMFRIKPRTGLDRSCAKQNQLILNYQFNEQLDKVTMVDTYIRALVNEGTAIAKVGWLEDCDKIEVEVPKYDYRYADAALGPIIQEALQNYFREPNSIESLPPVLQESVMKSAERNELIQAVLVGSETKTIKQTHYNGPTVEFCDYRNVRIDPTCGGDFSKAQFVVHSYDASLSDLEKTGNYDLSELKQEPSSEPVTTDGHEVLGDDSFSFDDKARKKFTVYEYWGYYDLHDTGKTVPMVAAWVENTMIRCEESPFPHSKLPFVVVPYLPVKNSVYGEADAELIADNQRIIGALTRSMIDTFASTAAGQKGYSKGAMDYNNQRRFKAGEDFEYNPGANPDATIWTAKQQELPVSAFNMLMQQNNDASAMTGVQPFGASGISGDSYGSTATGVTAAVGAQAKREFGISRRVVRGLKEIANMITAMNSEWLDDEEVIRITDDEFVTINRDNLVGNYDISLTVSTQETDTLKSNQLAFMLQTMGQTLPFDMTQLIFEDIAELNRMPSLAKKIRDYKPEPTPEQQIELAKLQLELEEKKLQLAKLQSETDLNREKTREVASKTDLNNLEYIHNEQGVDHARDMEKQQAQAEANTKRDAFNAALKNTTNEG</sequence>
<evidence type="ECO:0000313" key="4">
    <source>
        <dbReference type="Proteomes" id="UP000325783"/>
    </source>
</evidence>
<evidence type="ECO:0000313" key="3">
    <source>
        <dbReference type="EMBL" id="QFR59794.1"/>
    </source>
</evidence>
<keyword evidence="1" id="KW-0175">Coiled coil</keyword>
<protein>
    <submittedName>
        <fullName evidence="3">Portal protein</fullName>
    </submittedName>
</protein>
<reference evidence="3 4" key="1">
    <citation type="submission" date="2019-10" db="EMBL/GenBank/DDBJ databases">
        <authorList>
            <person name="Lin L.C."/>
        </authorList>
    </citation>
    <scope>NUCLEOTIDE SEQUENCE [LARGE SCALE GENOMIC DNA]</scope>
</reference>
<organism evidence="3 4">
    <name type="scientific">Vibrio phage phi50-12</name>
    <dbReference type="NCBI Taxonomy" id="2654972"/>
    <lineage>
        <taxon>Viruses</taxon>
        <taxon>Duplodnaviria</taxon>
        <taxon>Heunggongvirae</taxon>
        <taxon>Uroviricota</taxon>
        <taxon>Caudoviricetes</taxon>
        <taxon>Schitoviridae</taxon>
        <taxon>Penintadodekavirus</taxon>
        <taxon>Penintadodekavirus 5012</taxon>
    </lineage>
</organism>
<dbReference type="Proteomes" id="UP000325783">
    <property type="component" value="Segment"/>
</dbReference>
<feature type="coiled-coil region" evidence="1">
    <location>
        <begin position="600"/>
        <end position="629"/>
    </location>
</feature>
<proteinExistence type="predicted"/>
<feature type="compositionally biased region" description="Basic and acidic residues" evidence="2">
    <location>
        <begin position="648"/>
        <end position="659"/>
    </location>
</feature>
<evidence type="ECO:0000256" key="1">
    <source>
        <dbReference type="SAM" id="Coils"/>
    </source>
</evidence>
<keyword evidence="4" id="KW-1185">Reference proteome</keyword>
<accession>A0A5P8PR72</accession>
<name>A0A5P8PR72_9CAUD</name>
<dbReference type="Pfam" id="PF23899">
    <property type="entry name" value="SU10_portal"/>
    <property type="match status" value="1"/>
</dbReference>
<dbReference type="EMBL" id="MN584918">
    <property type="protein sequence ID" value="QFR59794.1"/>
    <property type="molecule type" value="Genomic_DNA"/>
</dbReference>